<dbReference type="CDD" id="cd03495">
    <property type="entry name" value="SQR_TypeC_SdhD_like"/>
    <property type="match status" value="1"/>
</dbReference>
<gene>
    <name evidence="17" type="ORF">SAMN04488002_1377</name>
</gene>
<dbReference type="GO" id="GO:0020037">
    <property type="term" value="F:heme binding"/>
    <property type="evidence" value="ECO:0007669"/>
    <property type="project" value="InterPro"/>
</dbReference>
<keyword evidence="9" id="KW-0349">Heme</keyword>
<protein>
    <recommendedName>
        <fullName evidence="6">Succinate dehydrogenase hydrophobic membrane anchor subunit</fullName>
    </recommendedName>
</protein>
<reference evidence="18" key="1">
    <citation type="submission" date="2016-10" db="EMBL/GenBank/DDBJ databases">
        <authorList>
            <person name="Varghese N."/>
            <person name="Submissions S."/>
        </authorList>
    </citation>
    <scope>NUCLEOTIDE SEQUENCE [LARGE SCALE GENOMIC DNA]</scope>
    <source>
        <strain evidence="18">DSM 26921</strain>
    </source>
</reference>
<evidence type="ECO:0000256" key="6">
    <source>
        <dbReference type="ARBA" id="ARBA00019425"/>
    </source>
</evidence>
<dbReference type="OrthoDB" id="9809280at2"/>
<evidence type="ECO:0000256" key="16">
    <source>
        <dbReference type="SAM" id="Phobius"/>
    </source>
</evidence>
<feature type="transmembrane region" description="Helical" evidence="16">
    <location>
        <begin position="24"/>
        <end position="44"/>
    </location>
</feature>
<evidence type="ECO:0000256" key="11">
    <source>
        <dbReference type="ARBA" id="ARBA00022723"/>
    </source>
</evidence>
<evidence type="ECO:0000256" key="4">
    <source>
        <dbReference type="ARBA" id="ARBA00005163"/>
    </source>
</evidence>
<evidence type="ECO:0000256" key="3">
    <source>
        <dbReference type="ARBA" id="ARBA00004141"/>
    </source>
</evidence>
<evidence type="ECO:0000256" key="15">
    <source>
        <dbReference type="ARBA" id="ARBA00023136"/>
    </source>
</evidence>
<keyword evidence="13 16" id="KW-1133">Transmembrane helix</keyword>
<evidence type="ECO:0000256" key="12">
    <source>
        <dbReference type="ARBA" id="ARBA00022982"/>
    </source>
</evidence>
<keyword evidence="10 16" id="KW-0812">Transmembrane</keyword>
<comment type="subcellular location">
    <subcellularLocation>
        <location evidence="3">Membrane</location>
        <topology evidence="3">Multi-pass membrane protein</topology>
    </subcellularLocation>
</comment>
<dbReference type="InterPro" id="IPR000701">
    <property type="entry name" value="SuccDH_FuR_B_TM-su"/>
</dbReference>
<evidence type="ECO:0000256" key="2">
    <source>
        <dbReference type="ARBA" id="ARBA00004050"/>
    </source>
</evidence>
<sequence length="123" mass="13259">MAYLTDRKRAVGMGSAKSGTEHHWSMMVSAVAMAILVPLFIFTFGRILGAPYEDVIAYYSRPFPAIVAALTIVVGMMHFKNGVQAAIEDYVQGTARKIAIILSICLCYAIAGTGLFAIARIAL</sequence>
<evidence type="ECO:0000256" key="7">
    <source>
        <dbReference type="ARBA" id="ARBA00022448"/>
    </source>
</evidence>
<evidence type="ECO:0000256" key="13">
    <source>
        <dbReference type="ARBA" id="ARBA00022989"/>
    </source>
</evidence>
<dbReference type="EMBL" id="FOYO01000001">
    <property type="protein sequence ID" value="SFR40824.1"/>
    <property type="molecule type" value="Genomic_DNA"/>
</dbReference>
<keyword evidence="8" id="KW-0816">Tricarboxylic acid cycle</keyword>
<dbReference type="SUPFAM" id="SSF81343">
    <property type="entry name" value="Fumarate reductase respiratory complex transmembrane subunits"/>
    <property type="match status" value="1"/>
</dbReference>
<proteinExistence type="predicted"/>
<evidence type="ECO:0000256" key="8">
    <source>
        <dbReference type="ARBA" id="ARBA00022532"/>
    </source>
</evidence>
<dbReference type="InterPro" id="IPR034804">
    <property type="entry name" value="SQR/QFR_C/D"/>
</dbReference>
<evidence type="ECO:0000256" key="1">
    <source>
        <dbReference type="ARBA" id="ARBA00001971"/>
    </source>
</evidence>
<evidence type="ECO:0000256" key="14">
    <source>
        <dbReference type="ARBA" id="ARBA00023004"/>
    </source>
</evidence>
<evidence type="ECO:0000313" key="18">
    <source>
        <dbReference type="Proteomes" id="UP000199658"/>
    </source>
</evidence>
<dbReference type="Gene3D" id="1.20.1300.10">
    <property type="entry name" value="Fumarate reductase/succinate dehydrogenase, transmembrane subunit"/>
    <property type="match status" value="1"/>
</dbReference>
<dbReference type="InterPro" id="IPR014312">
    <property type="entry name" value="Succ_DH_anchor"/>
</dbReference>
<dbReference type="NCBIfam" id="TIGR02968">
    <property type="entry name" value="succ_dehyd_anc"/>
    <property type="match status" value="1"/>
</dbReference>
<keyword evidence="14" id="KW-0408">Iron</keyword>
<comment type="subunit">
    <text evidence="5">Part of an enzyme complex containing four subunits: a flavoprotein, an iron-sulfur protein, plus two membrane-anchoring proteins, SdhC and SdhD.</text>
</comment>
<dbReference type="UniPathway" id="UPA00223"/>
<dbReference type="GO" id="GO:0006099">
    <property type="term" value="P:tricarboxylic acid cycle"/>
    <property type="evidence" value="ECO:0007669"/>
    <property type="project" value="UniProtKB-UniPathway"/>
</dbReference>
<comment type="pathway">
    <text evidence="4">Carbohydrate metabolism; tricarboxylic acid cycle.</text>
</comment>
<keyword evidence="15 16" id="KW-0472">Membrane</keyword>
<dbReference type="STRING" id="670154.SAMN04488002_1377"/>
<feature type="transmembrane region" description="Helical" evidence="16">
    <location>
        <begin position="56"/>
        <end position="77"/>
    </location>
</feature>
<keyword evidence="12" id="KW-0249">Electron transport</keyword>
<dbReference type="Pfam" id="PF01127">
    <property type="entry name" value="Sdh_cyt"/>
    <property type="match status" value="1"/>
</dbReference>
<evidence type="ECO:0000256" key="10">
    <source>
        <dbReference type="ARBA" id="ARBA00022692"/>
    </source>
</evidence>
<comment type="cofactor">
    <cofactor evidence="1">
        <name>heme</name>
        <dbReference type="ChEBI" id="CHEBI:30413"/>
    </cofactor>
</comment>
<keyword evidence="7" id="KW-0813">Transport</keyword>
<evidence type="ECO:0000256" key="9">
    <source>
        <dbReference type="ARBA" id="ARBA00022617"/>
    </source>
</evidence>
<dbReference type="GO" id="GO:0016020">
    <property type="term" value="C:membrane"/>
    <property type="evidence" value="ECO:0007669"/>
    <property type="project" value="UniProtKB-SubCell"/>
</dbReference>
<evidence type="ECO:0000313" key="17">
    <source>
        <dbReference type="EMBL" id="SFR40824.1"/>
    </source>
</evidence>
<name>A0A1I6GF45_9RHOB</name>
<feature type="transmembrane region" description="Helical" evidence="16">
    <location>
        <begin position="98"/>
        <end position="122"/>
    </location>
</feature>
<dbReference type="RefSeq" id="WP_090214160.1">
    <property type="nucleotide sequence ID" value="NZ_FOYO01000001.1"/>
</dbReference>
<organism evidence="17 18">
    <name type="scientific">Litoreibacter janthinus</name>
    <dbReference type="NCBI Taxonomy" id="670154"/>
    <lineage>
        <taxon>Bacteria</taxon>
        <taxon>Pseudomonadati</taxon>
        <taxon>Pseudomonadota</taxon>
        <taxon>Alphaproteobacteria</taxon>
        <taxon>Rhodobacterales</taxon>
        <taxon>Roseobacteraceae</taxon>
        <taxon>Litoreibacter</taxon>
    </lineage>
</organism>
<keyword evidence="11" id="KW-0479">Metal-binding</keyword>
<dbReference type="AlphaFoldDB" id="A0A1I6GF45"/>
<accession>A0A1I6GF45</accession>
<comment type="function">
    <text evidence="2">Membrane-anchoring subunit of succinate dehydrogenase (SDH).</text>
</comment>
<dbReference type="GO" id="GO:0046872">
    <property type="term" value="F:metal ion binding"/>
    <property type="evidence" value="ECO:0007669"/>
    <property type="project" value="UniProtKB-KW"/>
</dbReference>
<keyword evidence="18" id="KW-1185">Reference proteome</keyword>
<evidence type="ECO:0000256" key="5">
    <source>
        <dbReference type="ARBA" id="ARBA00011558"/>
    </source>
</evidence>
<dbReference type="Proteomes" id="UP000199658">
    <property type="component" value="Unassembled WGS sequence"/>
</dbReference>